<dbReference type="InterPro" id="IPR007699">
    <property type="entry name" value="SGS_dom"/>
</dbReference>
<evidence type="ECO:0000256" key="4">
    <source>
        <dbReference type="ARBA" id="ARBA00022786"/>
    </source>
</evidence>
<feature type="domain" description="CS" evidence="10">
    <location>
        <begin position="157"/>
        <end position="246"/>
    </location>
</feature>
<comment type="caution">
    <text evidence="11">The sequence shown here is derived from an EMBL/GenBank/DDBJ whole genome shotgun (WGS) entry which is preliminary data.</text>
</comment>
<dbReference type="Gene3D" id="2.60.40.790">
    <property type="match status" value="1"/>
</dbReference>
<dbReference type="EMBL" id="CACVBM020000455">
    <property type="protein sequence ID" value="CAA7019590.1"/>
    <property type="molecule type" value="Genomic_DNA"/>
</dbReference>
<gene>
    <name evidence="11" type="ORF">MERR_LOCUS6825</name>
</gene>
<feature type="domain" description="SGS" evidence="9">
    <location>
        <begin position="269"/>
        <end position="359"/>
    </location>
</feature>
<evidence type="ECO:0000256" key="5">
    <source>
        <dbReference type="ARBA" id="ARBA00022803"/>
    </source>
</evidence>
<reference evidence="11" key="1">
    <citation type="submission" date="2020-01" db="EMBL/GenBank/DDBJ databases">
        <authorList>
            <person name="Mishra B."/>
        </authorList>
    </citation>
    <scope>NUCLEOTIDE SEQUENCE [LARGE SCALE GENOMIC DNA]</scope>
</reference>
<dbReference type="Pfam" id="PF04969">
    <property type="entry name" value="CS"/>
    <property type="match status" value="1"/>
</dbReference>
<dbReference type="InterPro" id="IPR007052">
    <property type="entry name" value="CS_dom"/>
</dbReference>
<evidence type="ECO:0000313" key="12">
    <source>
        <dbReference type="Proteomes" id="UP000467841"/>
    </source>
</evidence>
<sequence>MAKELADKAKEAFLDDDFDVAVDLYSKAIDLDPNCAAFFADRAQANIKIDNFTEAVADANKAIELEPTLAKAYLRKGTACMKLEEYSTAKAALEKGASVAPNESKFKKMLDECNLRIAEEEKDLAQQIPPTLPSSSATPLATAADVPPVPTPAAPAKPMFRHEFYQKPEEVVVTIFAKGIPKENVTVEFGDQILSVVIDVAGEEAYHFQPRLFGKIVPEKCKYEVLGTKVEIRLAKAEIITWASLEYGKGQAILPKPNLASAVVSQRPVYPSSKPGKDWDKLEAEVKKQEKDEKLDGDAAMNKFFSDIYQSADEDMRRAMNKSFAESNGTVLSTNWKEVGTKKVESTPPDGMELKKWEY</sequence>
<dbReference type="Pfam" id="PF05002">
    <property type="entry name" value="SGS"/>
    <property type="match status" value="1"/>
</dbReference>
<feature type="repeat" description="TPR" evidence="8">
    <location>
        <begin position="70"/>
        <end position="103"/>
    </location>
</feature>
<evidence type="ECO:0000256" key="6">
    <source>
        <dbReference type="ARBA" id="ARBA00022821"/>
    </source>
</evidence>
<keyword evidence="12" id="KW-1185">Reference proteome</keyword>
<dbReference type="SUPFAM" id="SSF49764">
    <property type="entry name" value="HSP20-like chaperones"/>
    <property type="match status" value="1"/>
</dbReference>
<keyword evidence="3" id="KW-0677">Repeat</keyword>
<dbReference type="Gene3D" id="1.25.40.10">
    <property type="entry name" value="Tetratricopeptide repeat domain"/>
    <property type="match status" value="1"/>
</dbReference>
<dbReference type="Pfam" id="PF13181">
    <property type="entry name" value="TPR_8"/>
    <property type="match status" value="2"/>
</dbReference>
<organism evidence="11 12">
    <name type="scientific">Microthlaspi erraticum</name>
    <dbReference type="NCBI Taxonomy" id="1685480"/>
    <lineage>
        <taxon>Eukaryota</taxon>
        <taxon>Viridiplantae</taxon>
        <taxon>Streptophyta</taxon>
        <taxon>Embryophyta</taxon>
        <taxon>Tracheophyta</taxon>
        <taxon>Spermatophyta</taxon>
        <taxon>Magnoliopsida</taxon>
        <taxon>eudicotyledons</taxon>
        <taxon>Gunneridae</taxon>
        <taxon>Pentapetalae</taxon>
        <taxon>rosids</taxon>
        <taxon>malvids</taxon>
        <taxon>Brassicales</taxon>
        <taxon>Brassicaceae</taxon>
        <taxon>Coluteocarpeae</taxon>
        <taxon>Microthlaspi</taxon>
    </lineage>
</organism>
<evidence type="ECO:0000259" key="9">
    <source>
        <dbReference type="PROSITE" id="PS51048"/>
    </source>
</evidence>
<proteinExistence type="inferred from homology"/>
<dbReference type="GO" id="GO:1900150">
    <property type="term" value="P:regulation of defense response to fungus"/>
    <property type="evidence" value="ECO:0007669"/>
    <property type="project" value="UniProtKB-ARBA"/>
</dbReference>
<dbReference type="SUPFAM" id="SSF48452">
    <property type="entry name" value="TPR-like"/>
    <property type="match status" value="1"/>
</dbReference>
<name>A0A6D2I2X6_9BRAS</name>
<keyword evidence="6" id="KW-0611">Plant defense</keyword>
<dbReference type="CDD" id="cd06466">
    <property type="entry name" value="p23_CS_SGT1_like"/>
    <property type="match status" value="1"/>
</dbReference>
<dbReference type="PROSITE" id="PS51048">
    <property type="entry name" value="SGS"/>
    <property type="match status" value="1"/>
</dbReference>
<dbReference type="PANTHER" id="PTHR45862">
    <property type="entry name" value="PROTEIN SGT1 HOMOLOG"/>
    <property type="match status" value="1"/>
</dbReference>
<dbReference type="SMART" id="SM00028">
    <property type="entry name" value="TPR"/>
    <property type="match status" value="3"/>
</dbReference>
<keyword evidence="7" id="KW-0391">Immunity</keyword>
<dbReference type="GO" id="GO:0045087">
    <property type="term" value="P:innate immune response"/>
    <property type="evidence" value="ECO:0007669"/>
    <property type="project" value="UniProtKB-KW"/>
</dbReference>
<evidence type="ECO:0000256" key="8">
    <source>
        <dbReference type="PROSITE-ProRule" id="PRU00339"/>
    </source>
</evidence>
<dbReference type="PROSITE" id="PS51203">
    <property type="entry name" value="CS"/>
    <property type="match status" value="1"/>
</dbReference>
<keyword evidence="4" id="KW-0833">Ubl conjugation pathway</keyword>
<dbReference type="InterPro" id="IPR011990">
    <property type="entry name" value="TPR-like_helical_dom_sf"/>
</dbReference>
<keyword evidence="5 8" id="KW-0802">TPR repeat</keyword>
<dbReference type="OrthoDB" id="1898560at2759"/>
<evidence type="ECO:0000256" key="2">
    <source>
        <dbReference type="ARBA" id="ARBA00022588"/>
    </source>
</evidence>
<dbReference type="PROSITE" id="PS50005">
    <property type="entry name" value="TPR"/>
    <property type="match status" value="2"/>
</dbReference>
<dbReference type="InterPro" id="IPR044563">
    <property type="entry name" value="Sgt1-like"/>
</dbReference>
<evidence type="ECO:0000313" key="11">
    <source>
        <dbReference type="EMBL" id="CAA7019590.1"/>
    </source>
</evidence>
<feature type="repeat" description="TPR" evidence="8">
    <location>
        <begin position="2"/>
        <end position="35"/>
    </location>
</feature>
<dbReference type="GO" id="GO:0051087">
    <property type="term" value="F:protein-folding chaperone binding"/>
    <property type="evidence" value="ECO:0007669"/>
    <property type="project" value="InterPro"/>
</dbReference>
<dbReference type="FunFam" id="2.60.40.790:FF:000034">
    <property type="entry name" value="Protein SGT1 homolog A"/>
    <property type="match status" value="1"/>
</dbReference>
<dbReference type="InterPro" id="IPR008978">
    <property type="entry name" value="HSP20-like_chaperone"/>
</dbReference>
<evidence type="ECO:0000256" key="1">
    <source>
        <dbReference type="ARBA" id="ARBA00008509"/>
    </source>
</evidence>
<evidence type="ECO:0000256" key="3">
    <source>
        <dbReference type="ARBA" id="ARBA00022737"/>
    </source>
</evidence>
<comment type="similarity">
    <text evidence="1">Belongs to the SGT1 family.</text>
</comment>
<dbReference type="FunFam" id="1.25.40.10:FF:000778">
    <property type="entry name" value="Protein SGT1 homolog"/>
    <property type="match status" value="1"/>
</dbReference>
<evidence type="ECO:0000259" key="10">
    <source>
        <dbReference type="PROSITE" id="PS51203"/>
    </source>
</evidence>
<evidence type="ECO:0000256" key="7">
    <source>
        <dbReference type="ARBA" id="ARBA00022859"/>
    </source>
</evidence>
<dbReference type="Proteomes" id="UP000467841">
    <property type="component" value="Unassembled WGS sequence"/>
</dbReference>
<dbReference type="InterPro" id="IPR019734">
    <property type="entry name" value="TPR_rpt"/>
</dbReference>
<protein>
    <submittedName>
        <fullName evidence="11">Uncharacterized protein</fullName>
    </submittedName>
</protein>
<dbReference type="AlphaFoldDB" id="A0A6D2I2X6"/>
<dbReference type="GO" id="GO:0071365">
    <property type="term" value="P:cellular response to auxin stimulus"/>
    <property type="evidence" value="ECO:0007669"/>
    <property type="project" value="UniProtKB-ARBA"/>
</dbReference>
<accession>A0A6D2I2X6</accession>
<dbReference type="GO" id="GO:0009793">
    <property type="term" value="P:embryo development ending in seed dormancy"/>
    <property type="evidence" value="ECO:0007669"/>
    <property type="project" value="UniProtKB-ARBA"/>
</dbReference>
<keyword evidence="2" id="KW-0399">Innate immunity</keyword>